<feature type="transmembrane region" description="Helical" evidence="1">
    <location>
        <begin position="35"/>
        <end position="55"/>
    </location>
</feature>
<keyword evidence="3" id="KW-1185">Reference proteome</keyword>
<proteinExistence type="predicted"/>
<organism evidence="2 3">
    <name type="scientific">Methanobrevibacter woesei</name>
    <dbReference type="NCBI Taxonomy" id="190976"/>
    <lineage>
        <taxon>Archaea</taxon>
        <taxon>Methanobacteriati</taxon>
        <taxon>Methanobacteriota</taxon>
        <taxon>Methanomada group</taxon>
        <taxon>Methanobacteria</taxon>
        <taxon>Methanobacteriales</taxon>
        <taxon>Methanobacteriaceae</taxon>
        <taxon>Methanobrevibacter</taxon>
    </lineage>
</organism>
<evidence type="ECO:0000256" key="1">
    <source>
        <dbReference type="SAM" id="Phobius"/>
    </source>
</evidence>
<accession>A0A2U1S5H0</accession>
<evidence type="ECO:0000313" key="3">
    <source>
        <dbReference type="Proteomes" id="UP000245577"/>
    </source>
</evidence>
<sequence length="95" mass="10410">MMAGEFKQFIGLLILGNIENLIIASLGVTKGLNPIVLSLLSLFFVVAWYAIGTFGTRFAIKYANYITFIGGLAIFLLGIQSMWESVPGMIEIIYA</sequence>
<keyword evidence="1" id="KW-0812">Transmembrane</keyword>
<feature type="transmembrane region" description="Helical" evidence="1">
    <location>
        <begin position="9"/>
        <end position="29"/>
    </location>
</feature>
<name>A0A2U1S5H0_9EURY</name>
<evidence type="ECO:0000313" key="2">
    <source>
        <dbReference type="EMBL" id="PWB84742.1"/>
    </source>
</evidence>
<reference evidence="2 3" key="1">
    <citation type="submission" date="2017-03" db="EMBL/GenBank/DDBJ databases">
        <title>Genome sequence of Methanobrevibacter wosei.</title>
        <authorList>
            <person name="Poehlein A."/>
            <person name="Seedorf H."/>
            <person name="Daniel R."/>
        </authorList>
    </citation>
    <scope>NUCLEOTIDE SEQUENCE [LARGE SCALE GENOMIC DNA]</scope>
    <source>
        <strain evidence="2 3">DSM 11979</strain>
    </source>
</reference>
<dbReference type="EMBL" id="MZGU01000007">
    <property type="protein sequence ID" value="PWB84742.1"/>
    <property type="molecule type" value="Genomic_DNA"/>
</dbReference>
<keyword evidence="1" id="KW-1133">Transmembrane helix</keyword>
<protein>
    <recommendedName>
        <fullName evidence="4">Manganese efflux pump MntP</fullName>
    </recommendedName>
</protein>
<comment type="caution">
    <text evidence="2">The sequence shown here is derived from an EMBL/GenBank/DDBJ whole genome shotgun (WGS) entry which is preliminary data.</text>
</comment>
<dbReference type="Proteomes" id="UP000245577">
    <property type="component" value="Unassembled WGS sequence"/>
</dbReference>
<feature type="transmembrane region" description="Helical" evidence="1">
    <location>
        <begin position="62"/>
        <end position="83"/>
    </location>
</feature>
<keyword evidence="1" id="KW-0472">Membrane</keyword>
<dbReference type="AlphaFoldDB" id="A0A2U1S5H0"/>
<evidence type="ECO:0008006" key="4">
    <source>
        <dbReference type="Google" id="ProtNLM"/>
    </source>
</evidence>
<gene>
    <name evidence="2" type="ORF">MBBWO_15080</name>
</gene>